<organism evidence="1 2">
    <name type="scientific">Cichorium intybus</name>
    <name type="common">Chicory</name>
    <dbReference type="NCBI Taxonomy" id="13427"/>
    <lineage>
        <taxon>Eukaryota</taxon>
        <taxon>Viridiplantae</taxon>
        <taxon>Streptophyta</taxon>
        <taxon>Embryophyta</taxon>
        <taxon>Tracheophyta</taxon>
        <taxon>Spermatophyta</taxon>
        <taxon>Magnoliopsida</taxon>
        <taxon>eudicotyledons</taxon>
        <taxon>Gunneridae</taxon>
        <taxon>Pentapetalae</taxon>
        <taxon>asterids</taxon>
        <taxon>campanulids</taxon>
        <taxon>Asterales</taxon>
        <taxon>Asteraceae</taxon>
        <taxon>Cichorioideae</taxon>
        <taxon>Cichorieae</taxon>
        <taxon>Cichoriinae</taxon>
        <taxon>Cichorium</taxon>
    </lineage>
</organism>
<proteinExistence type="predicted"/>
<evidence type="ECO:0000313" key="2">
    <source>
        <dbReference type="Proteomes" id="UP001055811"/>
    </source>
</evidence>
<keyword evidence="2" id="KW-1185">Reference proteome</keyword>
<evidence type="ECO:0000313" key="1">
    <source>
        <dbReference type="EMBL" id="KAI3699680.1"/>
    </source>
</evidence>
<accession>A0ACB8ZPV5</accession>
<sequence>MATLSRSSLIHPPLSYSTFCSITSINPTQYIPILNPNKTLLSAVSSYSSKLHLFPPEEHIFDPILLYTSGFKPKLDTLTFLATISVLVAISLSLFLGLKIYDGRR</sequence>
<dbReference type="Proteomes" id="UP001055811">
    <property type="component" value="Linkage Group LG08"/>
</dbReference>
<name>A0ACB8ZPV5_CICIN</name>
<reference evidence="2" key="1">
    <citation type="journal article" date="2022" name="Mol. Ecol. Resour.">
        <title>The genomes of chicory, endive, great burdock and yacon provide insights into Asteraceae palaeo-polyploidization history and plant inulin production.</title>
        <authorList>
            <person name="Fan W."/>
            <person name="Wang S."/>
            <person name="Wang H."/>
            <person name="Wang A."/>
            <person name="Jiang F."/>
            <person name="Liu H."/>
            <person name="Zhao H."/>
            <person name="Xu D."/>
            <person name="Zhang Y."/>
        </authorList>
    </citation>
    <scope>NUCLEOTIDE SEQUENCE [LARGE SCALE GENOMIC DNA]</scope>
    <source>
        <strain evidence="2">cv. Punajuju</strain>
    </source>
</reference>
<reference evidence="1 2" key="2">
    <citation type="journal article" date="2022" name="Mol. Ecol. Resour.">
        <title>The genomes of chicory, endive, great burdock and yacon provide insights into Asteraceae paleo-polyploidization history and plant inulin production.</title>
        <authorList>
            <person name="Fan W."/>
            <person name="Wang S."/>
            <person name="Wang H."/>
            <person name="Wang A."/>
            <person name="Jiang F."/>
            <person name="Liu H."/>
            <person name="Zhao H."/>
            <person name="Xu D."/>
            <person name="Zhang Y."/>
        </authorList>
    </citation>
    <scope>NUCLEOTIDE SEQUENCE [LARGE SCALE GENOMIC DNA]</scope>
    <source>
        <strain evidence="2">cv. Punajuju</strain>
        <tissue evidence="1">Leaves</tissue>
    </source>
</reference>
<comment type="caution">
    <text evidence="1">The sequence shown here is derived from an EMBL/GenBank/DDBJ whole genome shotgun (WGS) entry which is preliminary data.</text>
</comment>
<protein>
    <submittedName>
        <fullName evidence="1">Uncharacterized protein</fullName>
    </submittedName>
</protein>
<gene>
    <name evidence="1" type="ORF">L2E82_44111</name>
</gene>
<dbReference type="EMBL" id="CM042016">
    <property type="protein sequence ID" value="KAI3699680.1"/>
    <property type="molecule type" value="Genomic_DNA"/>
</dbReference>